<evidence type="ECO:0000313" key="3">
    <source>
        <dbReference type="EMBL" id="CAL1240762.1"/>
    </source>
</evidence>
<organism evidence="3 4">
    <name type="scientific">Candidatus Methylocalor cossyra</name>
    <dbReference type="NCBI Taxonomy" id="3108543"/>
    <lineage>
        <taxon>Bacteria</taxon>
        <taxon>Pseudomonadati</taxon>
        <taxon>Pseudomonadota</taxon>
        <taxon>Gammaproteobacteria</taxon>
        <taxon>Methylococcales</taxon>
        <taxon>Methylococcaceae</taxon>
        <taxon>Candidatus Methylocalor</taxon>
    </lineage>
</organism>
<dbReference type="Proteomes" id="UP001497493">
    <property type="component" value="Chromosome"/>
</dbReference>
<evidence type="ECO:0000256" key="2">
    <source>
        <dbReference type="SAM" id="SignalP"/>
    </source>
</evidence>
<protein>
    <submittedName>
        <fullName evidence="3">Surface protein-related protein</fullName>
    </submittedName>
</protein>
<name>A0ABP1C994_9GAMM</name>
<dbReference type="EMBL" id="OZ026884">
    <property type="protein sequence ID" value="CAL1240762.1"/>
    <property type="molecule type" value="Genomic_DNA"/>
</dbReference>
<proteinExistence type="predicted"/>
<accession>A0ABP1C994</accession>
<feature type="chain" id="PRO_5047318284" evidence="2">
    <location>
        <begin position="18"/>
        <end position="197"/>
    </location>
</feature>
<evidence type="ECO:0000256" key="1">
    <source>
        <dbReference type="SAM" id="Coils"/>
    </source>
</evidence>
<gene>
    <name evidence="3" type="ORF">MECH1_V1_1986</name>
</gene>
<keyword evidence="4" id="KW-1185">Reference proteome</keyword>
<keyword evidence="2" id="KW-0732">Signal</keyword>
<dbReference type="PROSITE" id="PS51257">
    <property type="entry name" value="PROKAR_LIPOPROTEIN"/>
    <property type="match status" value="1"/>
</dbReference>
<dbReference type="RefSeq" id="WP_348757328.1">
    <property type="nucleotide sequence ID" value="NZ_OZ026884.1"/>
</dbReference>
<evidence type="ECO:0000313" key="4">
    <source>
        <dbReference type="Proteomes" id="UP001497493"/>
    </source>
</evidence>
<feature type="coiled-coil region" evidence="1">
    <location>
        <begin position="124"/>
        <end position="186"/>
    </location>
</feature>
<keyword evidence="1" id="KW-0175">Coiled coil</keyword>
<reference evidence="3 4" key="1">
    <citation type="submission" date="2024-04" db="EMBL/GenBank/DDBJ databases">
        <authorList>
            <person name="Cremers G."/>
        </authorList>
    </citation>
    <scope>NUCLEOTIDE SEQUENCE [LARGE SCALE GENOMIC DNA]</scope>
    <source>
        <strain evidence="3">MeCH1-AG</strain>
    </source>
</reference>
<sequence length="197" mass="22224">MNGVLRGAALAALLSLAACTHTPSDEKIDVTTVVPEHDYAHPNLDDLLRFADKLAALPAAERLAECKNLRQLHRNDGRLGARLRLLLAQSMTDGCAPLRDTTGLVETSLPEIQDERLRSFLVYHKAILARLDREMERRRALQRQISQILSKEKKAHRRLKSQESELKSQESELRVLQKKLDALKAIEQSLDEPKDGH</sequence>
<feature type="signal peptide" evidence="2">
    <location>
        <begin position="1"/>
        <end position="17"/>
    </location>
</feature>